<reference evidence="11 12" key="1">
    <citation type="journal article" date="2019" name="Int. J. Syst. Evol. Microbiol.">
        <title>The Global Catalogue of Microorganisms (GCM) 10K type strain sequencing project: providing services to taxonomists for standard genome sequencing and annotation.</title>
        <authorList>
            <consortium name="The Broad Institute Genomics Platform"/>
            <consortium name="The Broad Institute Genome Sequencing Center for Infectious Disease"/>
            <person name="Wu L."/>
            <person name="Ma J."/>
        </authorList>
    </citation>
    <scope>NUCLEOTIDE SEQUENCE [LARGE SCALE GENOMIC DNA]</scope>
    <source>
        <strain evidence="11 12">CGMCC 1.12553</strain>
    </source>
</reference>
<evidence type="ECO:0000256" key="10">
    <source>
        <dbReference type="SAM" id="MobiDB-lite"/>
    </source>
</evidence>
<protein>
    <recommendedName>
        <fullName evidence="9">Sec-independent protein translocase protein TatA</fullName>
    </recommendedName>
</protein>
<evidence type="ECO:0000256" key="8">
    <source>
        <dbReference type="ARBA" id="ARBA00023136"/>
    </source>
</evidence>
<evidence type="ECO:0000313" key="11">
    <source>
        <dbReference type="EMBL" id="MFC4357884.1"/>
    </source>
</evidence>
<dbReference type="GO" id="GO:0043953">
    <property type="term" value="P:protein transport by the Tat complex"/>
    <property type="evidence" value="ECO:0007669"/>
    <property type="project" value="UniProtKB-UniRule"/>
</dbReference>
<evidence type="ECO:0000313" key="12">
    <source>
        <dbReference type="Proteomes" id="UP001595921"/>
    </source>
</evidence>
<dbReference type="Proteomes" id="UP001595921">
    <property type="component" value="Unassembled WGS sequence"/>
</dbReference>
<evidence type="ECO:0000256" key="6">
    <source>
        <dbReference type="ARBA" id="ARBA00022989"/>
    </source>
</evidence>
<feature type="region of interest" description="Disordered" evidence="10">
    <location>
        <begin position="44"/>
        <end position="110"/>
    </location>
</feature>
<dbReference type="RefSeq" id="WP_267624678.1">
    <property type="nucleotide sequence ID" value="NZ_JAODIW010000009.1"/>
</dbReference>
<evidence type="ECO:0000256" key="4">
    <source>
        <dbReference type="ARBA" id="ARBA00022692"/>
    </source>
</evidence>
<comment type="caution">
    <text evidence="11">The sequence shown here is derived from an EMBL/GenBank/DDBJ whole genome shotgun (WGS) entry which is preliminary data.</text>
</comment>
<dbReference type="PANTHER" id="PTHR42982">
    <property type="entry name" value="SEC-INDEPENDENT PROTEIN TRANSLOCASE PROTEIN TATA"/>
    <property type="match status" value="1"/>
</dbReference>
<keyword evidence="8 9" id="KW-0472">Membrane</keyword>
<keyword evidence="5 9" id="KW-0653">Protein transport</keyword>
<dbReference type="Gene3D" id="1.20.5.3310">
    <property type="match status" value="1"/>
</dbReference>
<evidence type="ECO:0000256" key="5">
    <source>
        <dbReference type="ARBA" id="ARBA00022927"/>
    </source>
</evidence>
<keyword evidence="12" id="KW-1185">Reference proteome</keyword>
<organism evidence="11 12">
    <name type="scientific">Halobium salinum</name>
    <dbReference type="NCBI Taxonomy" id="1364940"/>
    <lineage>
        <taxon>Archaea</taxon>
        <taxon>Methanobacteriati</taxon>
        <taxon>Methanobacteriota</taxon>
        <taxon>Stenosarchaea group</taxon>
        <taxon>Halobacteria</taxon>
        <taxon>Halobacteriales</taxon>
        <taxon>Haloferacaceae</taxon>
        <taxon>Halobium</taxon>
    </lineage>
</organism>
<feature type="transmembrane region" description="Helical" evidence="9">
    <location>
        <begin position="6"/>
        <end position="30"/>
    </location>
</feature>
<comment type="subcellular location">
    <subcellularLocation>
        <location evidence="1 9">Cell membrane</location>
        <topology evidence="1 9">Single-pass membrane protein</topology>
    </subcellularLocation>
</comment>
<dbReference type="NCBIfam" id="TIGR01411">
    <property type="entry name" value="tatAE"/>
    <property type="match status" value="1"/>
</dbReference>
<gene>
    <name evidence="9 11" type="primary">tatA</name>
    <name evidence="11" type="ORF">ACFO0N_07970</name>
</gene>
<comment type="function">
    <text evidence="9">Part of the twin-arginine translocation (Tat) system that transports large folded proteins containing a characteristic twin-arginine motif in their signal peptide across membranes. TatA could form the protein-conducting channel of the Tat system.</text>
</comment>
<evidence type="ECO:0000256" key="9">
    <source>
        <dbReference type="HAMAP-Rule" id="MF_00236"/>
    </source>
</evidence>
<comment type="similarity">
    <text evidence="9">Belongs to the TatA/E family.</text>
</comment>
<evidence type="ECO:0000256" key="1">
    <source>
        <dbReference type="ARBA" id="ARBA00004162"/>
    </source>
</evidence>
<keyword evidence="2 9" id="KW-0813">Transport</keyword>
<feature type="compositionally biased region" description="Basic and acidic residues" evidence="10">
    <location>
        <begin position="50"/>
        <end position="61"/>
    </location>
</feature>
<dbReference type="InterPro" id="IPR006312">
    <property type="entry name" value="TatA/E"/>
</dbReference>
<dbReference type="InterPro" id="IPR003369">
    <property type="entry name" value="TatA/B/E"/>
</dbReference>
<feature type="compositionally biased region" description="Acidic residues" evidence="10">
    <location>
        <begin position="94"/>
        <end position="103"/>
    </location>
</feature>
<proteinExistence type="inferred from homology"/>
<dbReference type="GO" id="GO:0033281">
    <property type="term" value="C:TAT protein transport complex"/>
    <property type="evidence" value="ECO:0007669"/>
    <property type="project" value="UniProtKB-UniRule"/>
</dbReference>
<sequence>MELPSTVPLFFGLPAGPEMLIILLIVVLLFGANKLPKLARASGQALGEFQKGRSELERELSEMNPVEDGDEDDEEGETDADAADDVGAAATLEPEAEAVETNDSDPKPAA</sequence>
<name>A0ABD5PAY8_9EURY</name>
<dbReference type="Pfam" id="PF02416">
    <property type="entry name" value="TatA_B_E"/>
    <property type="match status" value="1"/>
</dbReference>
<keyword evidence="6 9" id="KW-1133">Transmembrane helix</keyword>
<dbReference type="GO" id="GO:0008320">
    <property type="term" value="F:protein transmembrane transporter activity"/>
    <property type="evidence" value="ECO:0007669"/>
    <property type="project" value="UniProtKB-UniRule"/>
</dbReference>
<accession>A0ABD5PAY8</accession>
<comment type="subunit">
    <text evidence="9">Forms a complex with TatC.</text>
</comment>
<dbReference type="AlphaFoldDB" id="A0ABD5PAY8"/>
<keyword evidence="4 9" id="KW-0812">Transmembrane</keyword>
<evidence type="ECO:0000256" key="7">
    <source>
        <dbReference type="ARBA" id="ARBA00023010"/>
    </source>
</evidence>
<keyword evidence="7 9" id="KW-0811">Translocation</keyword>
<dbReference type="HAMAP" id="MF_00236">
    <property type="entry name" value="TatA_E"/>
    <property type="match status" value="1"/>
</dbReference>
<dbReference type="EMBL" id="JBHSDS010000005">
    <property type="protein sequence ID" value="MFC4357884.1"/>
    <property type="molecule type" value="Genomic_DNA"/>
</dbReference>
<feature type="compositionally biased region" description="Acidic residues" evidence="10">
    <location>
        <begin position="65"/>
        <end position="84"/>
    </location>
</feature>
<dbReference type="PANTHER" id="PTHR42982:SF1">
    <property type="entry name" value="SEC-INDEPENDENT PROTEIN TRANSLOCASE PROTEIN TATA"/>
    <property type="match status" value="1"/>
</dbReference>
<evidence type="ECO:0000256" key="3">
    <source>
        <dbReference type="ARBA" id="ARBA00022475"/>
    </source>
</evidence>
<evidence type="ECO:0000256" key="2">
    <source>
        <dbReference type="ARBA" id="ARBA00022448"/>
    </source>
</evidence>
<keyword evidence="3 9" id="KW-1003">Cell membrane</keyword>